<accession>A0A372DGK3</accession>
<dbReference type="AlphaFoldDB" id="A0A372DGK3"/>
<gene>
    <name evidence="1" type="ORF">D0Y53_12430</name>
</gene>
<dbReference type="EMBL" id="QVPD01000021">
    <property type="protein sequence ID" value="RFP58037.1"/>
    <property type="molecule type" value="Genomic_DNA"/>
</dbReference>
<proteinExistence type="predicted"/>
<name>A0A372DGK3_9GAMM</name>
<protein>
    <submittedName>
        <fullName evidence="1">Uncharacterized protein</fullName>
    </submittedName>
</protein>
<comment type="caution">
    <text evidence="1">The sequence shown here is derived from an EMBL/GenBank/DDBJ whole genome shotgun (WGS) entry which is preliminary data.</text>
</comment>
<organism evidence="1 2">
    <name type="scientific">Cognatiluteimonas weifangensis</name>
    <dbReference type="NCBI Taxonomy" id="2303539"/>
    <lineage>
        <taxon>Bacteria</taxon>
        <taxon>Pseudomonadati</taxon>
        <taxon>Pseudomonadota</taxon>
        <taxon>Gammaproteobacteria</taxon>
        <taxon>Lysobacterales</taxon>
        <taxon>Lysobacteraceae</taxon>
        <taxon>Cognatiluteimonas</taxon>
    </lineage>
</organism>
<dbReference type="Proteomes" id="UP000262917">
    <property type="component" value="Unassembled WGS sequence"/>
</dbReference>
<evidence type="ECO:0000313" key="1">
    <source>
        <dbReference type="EMBL" id="RFP58037.1"/>
    </source>
</evidence>
<sequence length="82" mass="9144">MSLPESSSELERINSQVVSFTTYREVTESGDCLLVVQGFLPSWQFPRYFGPAGIGFMVAEGLVLNQVGTLTLAPDDLLWEFR</sequence>
<evidence type="ECO:0000313" key="2">
    <source>
        <dbReference type="Proteomes" id="UP000262917"/>
    </source>
</evidence>
<keyword evidence="2" id="KW-1185">Reference proteome</keyword>
<reference evidence="1 2" key="1">
    <citation type="submission" date="2018-08" db="EMBL/GenBank/DDBJ databases">
        <title>Lysobacter weifangensis sp. nov., a new member of the family 'Xanthomonadaceae', isolated from soil in a farmland.</title>
        <authorList>
            <person name="Zhao H."/>
        </authorList>
    </citation>
    <scope>NUCLEOTIDE SEQUENCE [LARGE SCALE GENOMIC DNA]</scope>
    <source>
        <strain evidence="1 2">WF-2</strain>
    </source>
</reference>